<dbReference type="Proteomes" id="UP000887576">
    <property type="component" value="Unplaced"/>
</dbReference>
<evidence type="ECO:0000313" key="2">
    <source>
        <dbReference type="WBParaSite" id="JU765_v2.g13267.t1"/>
    </source>
</evidence>
<organism evidence="1 2">
    <name type="scientific">Panagrolaimus sp. JU765</name>
    <dbReference type="NCBI Taxonomy" id="591449"/>
    <lineage>
        <taxon>Eukaryota</taxon>
        <taxon>Metazoa</taxon>
        <taxon>Ecdysozoa</taxon>
        <taxon>Nematoda</taxon>
        <taxon>Chromadorea</taxon>
        <taxon>Rhabditida</taxon>
        <taxon>Tylenchina</taxon>
        <taxon>Panagrolaimomorpha</taxon>
        <taxon>Panagrolaimoidea</taxon>
        <taxon>Panagrolaimidae</taxon>
        <taxon>Panagrolaimus</taxon>
    </lineage>
</organism>
<name>A0AC34Q5X6_9BILA</name>
<sequence>MKHLWLFFALIFSCLTVIGADDEALSCNDEQFYNGTACVCLAYYDGGDCKNINCLNGGFLLVNGSEVCHCPVGYYGQYCETYQESPAQPTLFQVKSPNLIHFVNTDMYFYENPWSNYSSSIQQDPAVINSVYQNYYLYGLRGQNSSNNQTGPISKQVFFNTINDPKFVNNISTYNVEPDLFKPLLDFIKANKFSQTSINLFTMFPGIADNLDALVATAVAFQIRINVYIGRNSILPFTDDDFQILRKLAFVTGGTYFGFTLHDTDAAMYPKVMGLNANAQLVAYKEVVKGNDTLTINLVSPFIFETYYVFVNGPSLNYSRSDCLVKALGSTPTDLYMLQLYSVFVLNSNCALSLRGNGARYIQAFGSGYESGDLLGVMTYATFTDAQNIDTGYIGMKDHIPLYIRLHIETRSVQVTQTYQALSVTYENELGQQLNATSVFVKRDVATFEFVSDKPIACIGHDDLTNTVSNHWLTIQFNTTVDRGTFTESRYIPVKCYSDYHPPSTTTTVVTTTSTSTVPPTTTTTTESTTTAETVTTESTESTTTQTTTTQTTTTQTTTTTTTPIPGSECFPLSDYKSNLPSMVLGLSVYYPLIVRNALLTGIFGLNKTFAESNYYSFTGLLFDYDSFDYGTAKVASKSYDNFTNGVHSLAYKNSYVPSSKTNVLDVLLGILQDPNVGPNSAVTLLVSSLKFDDTPANADNKIKVLQLATTKQIKINLFMDLKYYPTEAVHDFAASVYFAYYEQLTAVTDGHFLITTANSIVPQNGTYLLANYFASLYKNAFNNKLALSYVFSKNAIDLKHEIKHMGIVDLTGLTGVRSLYFSAFFAGIPSENGFKALLVITNMDNSSVHPESVTINPGSGNFLSNFNSEIIPVNLPAGFRYEFRIMFTFSQFTLDGTTVGVRFWQTREDQDHASYDISYLDVKPGTPGISPLPFGPRWDTMATAKITLNNFPSENIANITVDFFDCNGRFVPQFDNYNYATVFNDTGCATEFYVNPFLCEHAQNCQDDAHQILYGFYTMNITLTDTNGAKRQQTAHFWCDKPVEPAACPTDKPFTTTTMLSTTTTIVSTTITTTASTTTTTTPFLPQSRACPCLSIKAPHQRGPLCTVPDCSRNGYLVYNDTAVNYNCYCLNGYSGTYCEEAECTEKPYKTTLDVNYRTLTIAIIYKNRNELANILTSIGKLDDGSLDTIYHFNVFASCAGSPSQTIYFGTSKTYFKDAITNTNNYASTQNLTLNCGTDVEFNLTDFVSYGLKPLGKEVRGLFWLATHDSDAIYFDKPGNDTDDLLTFYTLIQGYKQEIFITSVTSTNYIDDIYYSYYNTIAAVRVTGGDRLDITSYTSSNIDQYISGILKTPTSLNYYGIYNGKAVATEASSYITITGLRNLTSVIVPPSCSSVINFTSTNTRAFNCPSSENLSLDGLDSGSNDVYVSVRVLNGLTPAWTLVNETKQDDLEAFPVIGTYPSLAFTVENATIVNDTTVRGETRQAAHQNCFHNFTSTFQVPLAEIGYNEFILEVQNGTGKYQKIIPFVVTDSIGGRCQNGGSVIGIDAKCNCPPEWSGPDCSRPVCQNGGSLNAMQTACYCDITHNDATCSSSFSFFKQ</sequence>
<protein>
    <submittedName>
        <fullName evidence="2">EGF-like domain-containing protein</fullName>
    </submittedName>
</protein>
<accession>A0AC34Q5X6</accession>
<dbReference type="WBParaSite" id="JU765_v2.g13267.t1">
    <property type="protein sequence ID" value="JU765_v2.g13267.t1"/>
    <property type="gene ID" value="JU765_v2.g13267"/>
</dbReference>
<reference evidence="2" key="1">
    <citation type="submission" date="2022-11" db="UniProtKB">
        <authorList>
            <consortium name="WormBaseParasite"/>
        </authorList>
    </citation>
    <scope>IDENTIFICATION</scope>
</reference>
<proteinExistence type="predicted"/>
<evidence type="ECO:0000313" key="1">
    <source>
        <dbReference type="Proteomes" id="UP000887576"/>
    </source>
</evidence>